<reference evidence="5" key="1">
    <citation type="submission" date="2020-11" db="EMBL/GenBank/DDBJ databases">
        <authorList>
            <person name="Whiteford S."/>
        </authorList>
    </citation>
    <scope>NUCLEOTIDE SEQUENCE</scope>
</reference>
<dbReference type="SUPFAM" id="SSF47565">
    <property type="entry name" value="Insect pheromone/odorant-binding proteins"/>
    <property type="match status" value="1"/>
</dbReference>
<dbReference type="Proteomes" id="UP000653454">
    <property type="component" value="Unassembled WGS sequence"/>
</dbReference>
<evidence type="ECO:0000256" key="3">
    <source>
        <dbReference type="ARBA" id="ARBA00022525"/>
    </source>
</evidence>
<evidence type="ECO:0000256" key="4">
    <source>
        <dbReference type="SAM" id="MobiDB-lite"/>
    </source>
</evidence>
<evidence type="ECO:0000313" key="6">
    <source>
        <dbReference type="Proteomes" id="UP000653454"/>
    </source>
</evidence>
<evidence type="ECO:0000256" key="1">
    <source>
        <dbReference type="ARBA" id="ARBA00004613"/>
    </source>
</evidence>
<comment type="similarity">
    <text evidence="2">Belongs to the PBP/GOBP family.</text>
</comment>
<dbReference type="Gene3D" id="1.10.238.270">
    <property type="match status" value="1"/>
</dbReference>
<sequence length="225" mass="24885">MVSGALVTSRANNAHGRPLLGIKRHELSALSQFPPSHGTMMIKTGLFVVLFAFVQVKVLCQEPPPQCRGPPPVRVAPHTCCKMPQIFKDEDFASCGFERRGEGPPAPPAGGPPARPPRPDCTKEVCMLKKNNLMKDEETIDFEAVAAFIDQLVDENPEFKDAAEKAKENCAKEELPGPPFICLPQRMLHCISTTLLTNCPKWEEEVEGCSALKTHFEECKPFFNQ</sequence>
<feature type="region of interest" description="Disordered" evidence="4">
    <location>
        <begin position="97"/>
        <end position="119"/>
    </location>
</feature>
<dbReference type="AlphaFoldDB" id="A0A8S4G2Q5"/>
<dbReference type="PANTHER" id="PTHR21066:SF9">
    <property type="entry name" value="ODORANT-BINDING PROTEIN 59A"/>
    <property type="match status" value="1"/>
</dbReference>
<comment type="caution">
    <text evidence="5">The sequence shown here is derived from an EMBL/GenBank/DDBJ whole genome shotgun (WGS) entry which is preliminary data.</text>
</comment>
<keyword evidence="3" id="KW-0964">Secreted</keyword>
<dbReference type="EMBL" id="CAJHNJ030000080">
    <property type="protein sequence ID" value="CAG9134539.1"/>
    <property type="molecule type" value="Genomic_DNA"/>
</dbReference>
<dbReference type="GO" id="GO:0005576">
    <property type="term" value="C:extracellular region"/>
    <property type="evidence" value="ECO:0007669"/>
    <property type="project" value="UniProtKB-SubCell"/>
</dbReference>
<gene>
    <name evidence="5" type="ORF">PLXY2_LOCUS12797</name>
</gene>
<dbReference type="InterPro" id="IPR052295">
    <property type="entry name" value="Odorant-binding_protein"/>
</dbReference>
<keyword evidence="6" id="KW-1185">Reference proteome</keyword>
<organism evidence="5 6">
    <name type="scientific">Plutella xylostella</name>
    <name type="common">Diamondback moth</name>
    <name type="synonym">Plutella maculipennis</name>
    <dbReference type="NCBI Taxonomy" id="51655"/>
    <lineage>
        <taxon>Eukaryota</taxon>
        <taxon>Metazoa</taxon>
        <taxon>Ecdysozoa</taxon>
        <taxon>Arthropoda</taxon>
        <taxon>Hexapoda</taxon>
        <taxon>Insecta</taxon>
        <taxon>Pterygota</taxon>
        <taxon>Neoptera</taxon>
        <taxon>Endopterygota</taxon>
        <taxon>Lepidoptera</taxon>
        <taxon>Glossata</taxon>
        <taxon>Ditrysia</taxon>
        <taxon>Yponomeutoidea</taxon>
        <taxon>Plutellidae</taxon>
        <taxon>Plutella</taxon>
    </lineage>
</organism>
<dbReference type="GO" id="GO:0005549">
    <property type="term" value="F:odorant binding"/>
    <property type="evidence" value="ECO:0007669"/>
    <property type="project" value="InterPro"/>
</dbReference>
<accession>A0A8S4G2Q5</accession>
<dbReference type="InterPro" id="IPR036728">
    <property type="entry name" value="PBP_GOBP_sf"/>
</dbReference>
<dbReference type="PANTHER" id="PTHR21066">
    <property type="entry name" value="ODORANT-BINDING PROTEIN 59A-RELATED"/>
    <property type="match status" value="1"/>
</dbReference>
<proteinExistence type="inferred from homology"/>
<evidence type="ECO:0000256" key="2">
    <source>
        <dbReference type="ARBA" id="ARBA00008098"/>
    </source>
</evidence>
<name>A0A8S4G2Q5_PLUXY</name>
<evidence type="ECO:0000313" key="5">
    <source>
        <dbReference type="EMBL" id="CAG9134539.1"/>
    </source>
</evidence>
<feature type="compositionally biased region" description="Pro residues" evidence="4">
    <location>
        <begin position="104"/>
        <end position="116"/>
    </location>
</feature>
<comment type="subcellular location">
    <subcellularLocation>
        <location evidence="1">Secreted</location>
    </subcellularLocation>
</comment>
<protein>
    <submittedName>
        <fullName evidence="5">(diamondback moth) hypothetical protein</fullName>
    </submittedName>
</protein>